<protein>
    <submittedName>
        <fullName evidence="8">C-type cytochrome</fullName>
    </submittedName>
</protein>
<gene>
    <name evidence="8" type="ORF">HLH21_10880</name>
</gene>
<dbReference type="InterPro" id="IPR036909">
    <property type="entry name" value="Cyt_c-like_dom_sf"/>
</dbReference>
<feature type="domain" description="Cytochrome c" evidence="7">
    <location>
        <begin position="71"/>
        <end position="173"/>
    </location>
</feature>
<keyword evidence="5 6" id="KW-0408">Iron</keyword>
<dbReference type="PANTHER" id="PTHR11961">
    <property type="entry name" value="CYTOCHROME C"/>
    <property type="match status" value="1"/>
</dbReference>
<evidence type="ECO:0000256" key="5">
    <source>
        <dbReference type="ARBA" id="ARBA00023004"/>
    </source>
</evidence>
<keyword evidence="3 6" id="KW-0479">Metal-binding</keyword>
<evidence type="ECO:0000256" key="6">
    <source>
        <dbReference type="PROSITE-ProRule" id="PRU00433"/>
    </source>
</evidence>
<evidence type="ECO:0000256" key="3">
    <source>
        <dbReference type="ARBA" id="ARBA00022723"/>
    </source>
</evidence>
<comment type="caution">
    <text evidence="8">The sequence shown here is derived from an EMBL/GenBank/DDBJ whole genome shotgun (WGS) entry which is preliminary data.</text>
</comment>
<dbReference type="PRINTS" id="PR00604">
    <property type="entry name" value="CYTCHRMECIAB"/>
</dbReference>
<organism evidence="8 9">
    <name type="scientific">Gluconacetobacter johannae</name>
    <dbReference type="NCBI Taxonomy" id="112140"/>
    <lineage>
        <taxon>Bacteria</taxon>
        <taxon>Pseudomonadati</taxon>
        <taxon>Pseudomonadota</taxon>
        <taxon>Alphaproteobacteria</taxon>
        <taxon>Acetobacterales</taxon>
        <taxon>Acetobacteraceae</taxon>
        <taxon>Gluconacetobacter</taxon>
    </lineage>
</organism>
<dbReference type="EMBL" id="JABEQH010000013">
    <property type="protein sequence ID" value="MBB2176430.1"/>
    <property type="molecule type" value="Genomic_DNA"/>
</dbReference>
<dbReference type="Pfam" id="PF00034">
    <property type="entry name" value="Cytochrom_C"/>
    <property type="match status" value="1"/>
</dbReference>
<evidence type="ECO:0000256" key="4">
    <source>
        <dbReference type="ARBA" id="ARBA00022982"/>
    </source>
</evidence>
<dbReference type="SUPFAM" id="SSF46626">
    <property type="entry name" value="Cytochrome c"/>
    <property type="match status" value="1"/>
</dbReference>
<evidence type="ECO:0000256" key="2">
    <source>
        <dbReference type="ARBA" id="ARBA00022617"/>
    </source>
</evidence>
<keyword evidence="9" id="KW-1185">Reference proteome</keyword>
<keyword evidence="4" id="KW-0249">Electron transport</keyword>
<dbReference type="InterPro" id="IPR009056">
    <property type="entry name" value="Cyt_c-like_dom"/>
</dbReference>
<dbReference type="Proteomes" id="UP000561066">
    <property type="component" value="Unassembled WGS sequence"/>
</dbReference>
<keyword evidence="1" id="KW-0813">Transport</keyword>
<accession>A0A7W4P710</accession>
<dbReference type="InterPro" id="IPR002327">
    <property type="entry name" value="Cyt_c_1A/1B"/>
</dbReference>
<keyword evidence="2 6" id="KW-0349">Heme</keyword>
<reference evidence="8 9" key="1">
    <citation type="submission" date="2020-04" db="EMBL/GenBank/DDBJ databases">
        <title>Description of novel Gluconacetobacter.</title>
        <authorList>
            <person name="Sombolestani A."/>
        </authorList>
    </citation>
    <scope>NUCLEOTIDE SEQUENCE [LARGE SCALE GENOMIC DNA]</scope>
    <source>
        <strain evidence="8 9">LMG 21312</strain>
    </source>
</reference>
<sequence length="177" mass="17652">MDSKDANRIAAAILVAALALGGSWGAGYLAVPAATPAHPAFVLPAPASASPSAAPEPAAAPHSIADAVAHADPKAGQALAARMCAMCHSFAKDGPALIGPALYGVVGTHIGDLPGYEFSPALAAHKADTWTDDSLSAWLQSPSAFAAGTRMAFPGVADENDRAAIIAFLRSLSDGGK</sequence>
<evidence type="ECO:0000256" key="1">
    <source>
        <dbReference type="ARBA" id="ARBA00022448"/>
    </source>
</evidence>
<name>A0A7W4P710_9PROT</name>
<dbReference type="Gene3D" id="1.10.760.10">
    <property type="entry name" value="Cytochrome c-like domain"/>
    <property type="match status" value="1"/>
</dbReference>
<dbReference type="PROSITE" id="PS51007">
    <property type="entry name" value="CYTC"/>
    <property type="match status" value="1"/>
</dbReference>
<dbReference type="RefSeq" id="WP_182943779.1">
    <property type="nucleotide sequence ID" value="NZ_JABEQH010000013.1"/>
</dbReference>
<evidence type="ECO:0000313" key="9">
    <source>
        <dbReference type="Proteomes" id="UP000561066"/>
    </source>
</evidence>
<dbReference type="GO" id="GO:0046872">
    <property type="term" value="F:metal ion binding"/>
    <property type="evidence" value="ECO:0007669"/>
    <property type="project" value="UniProtKB-KW"/>
</dbReference>
<evidence type="ECO:0000259" key="7">
    <source>
        <dbReference type="PROSITE" id="PS51007"/>
    </source>
</evidence>
<dbReference type="GO" id="GO:0009055">
    <property type="term" value="F:electron transfer activity"/>
    <property type="evidence" value="ECO:0007669"/>
    <property type="project" value="InterPro"/>
</dbReference>
<proteinExistence type="predicted"/>
<dbReference type="GO" id="GO:0020037">
    <property type="term" value="F:heme binding"/>
    <property type="evidence" value="ECO:0007669"/>
    <property type="project" value="InterPro"/>
</dbReference>
<evidence type="ECO:0000313" key="8">
    <source>
        <dbReference type="EMBL" id="MBB2176430.1"/>
    </source>
</evidence>
<dbReference type="AlphaFoldDB" id="A0A7W4P710"/>